<feature type="domain" description="4Fe-4S ferredoxin-type" evidence="1">
    <location>
        <begin position="204"/>
        <end position="232"/>
    </location>
</feature>
<dbReference type="AlphaFoldDB" id="A0A0F9CI67"/>
<dbReference type="PROSITE" id="PS51379">
    <property type="entry name" value="4FE4S_FER_2"/>
    <property type="match status" value="1"/>
</dbReference>
<protein>
    <recommendedName>
        <fullName evidence="1">4Fe-4S ferredoxin-type domain-containing protein</fullName>
    </recommendedName>
</protein>
<proteinExistence type="predicted"/>
<dbReference type="InterPro" id="IPR017896">
    <property type="entry name" value="4Fe4S_Fe-S-bd"/>
</dbReference>
<accession>A0A0F9CI67</accession>
<dbReference type="EMBL" id="LAZR01035939">
    <property type="protein sequence ID" value="KKL26152.1"/>
    <property type="molecule type" value="Genomic_DNA"/>
</dbReference>
<dbReference type="PANTHER" id="PTHR42827:SF1">
    <property type="entry name" value="IRON-SULFUR CLUSTER-BINDING PROTEIN"/>
    <property type="match status" value="1"/>
</dbReference>
<sequence>MGDQNKVYPKEKTELIREGKELEAFARSLGAEIYGVAKAEAFKEFAKMPQPDKFVPDAKSVVIIGMPFTIELYATVAKPELAEIFRSGADDAARTGKDIAKPPAGAERFYIEDENTILNHEVGLIGYKITWKLHREGYQAFYFPAPFKQEPRFRTAPFYFTPAMYLAGMGQMGLNCSILTPEYGPRIWVTTIITNKELPAGEKIGPHYYEDCKNCMECIKGCPIQALDGKGWKNVFRCASYGCCGTCLSLCPVGNVN</sequence>
<dbReference type="SUPFAM" id="SSF54862">
    <property type="entry name" value="4Fe-4S ferredoxins"/>
    <property type="match status" value="1"/>
</dbReference>
<dbReference type="InterPro" id="IPR017900">
    <property type="entry name" value="4Fe4S_Fe_S_CS"/>
</dbReference>
<comment type="caution">
    <text evidence="2">The sequence shown here is derived from an EMBL/GenBank/DDBJ whole genome shotgun (WGS) entry which is preliminary data.</text>
</comment>
<gene>
    <name evidence="2" type="ORF">LCGC14_2398140</name>
</gene>
<reference evidence="2" key="1">
    <citation type="journal article" date="2015" name="Nature">
        <title>Complex archaea that bridge the gap between prokaryotes and eukaryotes.</title>
        <authorList>
            <person name="Spang A."/>
            <person name="Saw J.H."/>
            <person name="Jorgensen S.L."/>
            <person name="Zaremba-Niedzwiedzka K."/>
            <person name="Martijn J."/>
            <person name="Lind A.E."/>
            <person name="van Eijk R."/>
            <person name="Schleper C."/>
            <person name="Guy L."/>
            <person name="Ettema T.J."/>
        </authorList>
    </citation>
    <scope>NUCLEOTIDE SEQUENCE</scope>
</reference>
<dbReference type="PANTHER" id="PTHR42827">
    <property type="entry name" value="IRON-SULFUR CLUSTER-BINDING PROTEIN-RELATED"/>
    <property type="match status" value="1"/>
</dbReference>
<organism evidence="2">
    <name type="scientific">marine sediment metagenome</name>
    <dbReference type="NCBI Taxonomy" id="412755"/>
    <lineage>
        <taxon>unclassified sequences</taxon>
        <taxon>metagenomes</taxon>
        <taxon>ecological metagenomes</taxon>
    </lineage>
</organism>
<dbReference type="PROSITE" id="PS00198">
    <property type="entry name" value="4FE4S_FER_1"/>
    <property type="match status" value="1"/>
</dbReference>
<evidence type="ECO:0000313" key="2">
    <source>
        <dbReference type="EMBL" id="KKL26152.1"/>
    </source>
</evidence>
<name>A0A0F9CI67_9ZZZZ</name>
<evidence type="ECO:0000259" key="1">
    <source>
        <dbReference type="PROSITE" id="PS51379"/>
    </source>
</evidence>